<dbReference type="Proteomes" id="UP000076798">
    <property type="component" value="Unassembled WGS sequence"/>
</dbReference>
<name>A0A165XPR3_9AGAM</name>
<protein>
    <submittedName>
        <fullName evidence="1">Uncharacterized protein</fullName>
    </submittedName>
</protein>
<proteinExistence type="predicted"/>
<dbReference type="AlphaFoldDB" id="A0A165XPR3"/>
<accession>A0A165XPR3</accession>
<reference evidence="1 2" key="1">
    <citation type="journal article" date="2016" name="Mol. Biol. Evol.">
        <title>Comparative Genomics of Early-Diverging Mushroom-Forming Fungi Provides Insights into the Origins of Lignocellulose Decay Capabilities.</title>
        <authorList>
            <person name="Nagy L.G."/>
            <person name="Riley R."/>
            <person name="Tritt A."/>
            <person name="Adam C."/>
            <person name="Daum C."/>
            <person name="Floudas D."/>
            <person name="Sun H."/>
            <person name="Yadav J.S."/>
            <person name="Pangilinan J."/>
            <person name="Larsson K.H."/>
            <person name="Matsuura K."/>
            <person name="Barry K."/>
            <person name="Labutti K."/>
            <person name="Kuo R."/>
            <person name="Ohm R.A."/>
            <person name="Bhattacharya S.S."/>
            <person name="Shirouzu T."/>
            <person name="Yoshinaga Y."/>
            <person name="Martin F.M."/>
            <person name="Grigoriev I.V."/>
            <person name="Hibbett D.S."/>
        </authorList>
    </citation>
    <scope>NUCLEOTIDE SEQUENCE [LARGE SCALE GENOMIC DNA]</scope>
    <source>
        <strain evidence="1 2">HHB10207 ss-3</strain>
    </source>
</reference>
<gene>
    <name evidence="1" type="ORF">SISSUDRAFT_1055560</name>
</gene>
<evidence type="ECO:0000313" key="2">
    <source>
        <dbReference type="Proteomes" id="UP000076798"/>
    </source>
</evidence>
<evidence type="ECO:0000313" key="1">
    <source>
        <dbReference type="EMBL" id="KZT32416.1"/>
    </source>
</evidence>
<organism evidence="1 2">
    <name type="scientific">Sistotremastrum suecicum HHB10207 ss-3</name>
    <dbReference type="NCBI Taxonomy" id="1314776"/>
    <lineage>
        <taxon>Eukaryota</taxon>
        <taxon>Fungi</taxon>
        <taxon>Dikarya</taxon>
        <taxon>Basidiomycota</taxon>
        <taxon>Agaricomycotina</taxon>
        <taxon>Agaricomycetes</taxon>
        <taxon>Sistotremastrales</taxon>
        <taxon>Sistotremastraceae</taxon>
        <taxon>Sistotremastrum</taxon>
    </lineage>
</organism>
<dbReference type="EMBL" id="KV428337">
    <property type="protein sequence ID" value="KZT32416.1"/>
    <property type="molecule type" value="Genomic_DNA"/>
</dbReference>
<sequence length="443" mass="50977">MVVKSSAGVCFIIIRSRYLSLMRVPPSSRQFHAVLNQPLFWSWVDAAWPSRVLELASLRTEQKTITVHVAPQAQELILPRLPALRKLLTRTTSLTLYLPDSDNADYIANAFFFASDEHLPRRLEELVVRMDYAWMANETTRTIGNLVISQEAYPKLAKLELVARPAHRPQINRLSSVIDFTITSWKPEDLRNILQVLGNLPNIQTLRLAMDRYAYRDDPPNNTGLGVAVDLPELTLLHITDIHLELEDLRVFLEAVKIPIACELKLQAFSRPADVDETIGLLTRQPFLIQTMDELIGRDWIKIEMDIETMTIRFGDKFRWDIYGHDMDIWGETDEEEMDVRNDHKFLWPMVSAITRDGRFNRMRSFTIDVGYFLPDHLKPYEDDEVLATRAPASVWEDVGRNCHLLERLTVKWGTMDTLIDTIEDLELFPASSTALILKSSSC</sequence>
<keyword evidence="2" id="KW-1185">Reference proteome</keyword>